<dbReference type="OrthoDB" id="10397503at2759"/>
<reference evidence="1" key="1">
    <citation type="submission" date="2021-06" db="EMBL/GenBank/DDBJ databases">
        <authorList>
            <person name="Kallberg Y."/>
            <person name="Tangrot J."/>
            <person name="Rosling A."/>
        </authorList>
    </citation>
    <scope>NUCLEOTIDE SEQUENCE</scope>
    <source>
        <strain evidence="1">IN212</strain>
    </source>
</reference>
<comment type="caution">
    <text evidence="1">The sequence shown here is derived from an EMBL/GenBank/DDBJ whole genome shotgun (WGS) entry which is preliminary data.</text>
</comment>
<gene>
    <name evidence="1" type="ORF">RFULGI_LOCUS16994</name>
</gene>
<protein>
    <submittedName>
        <fullName evidence="1">10034_t:CDS:1</fullName>
    </submittedName>
</protein>
<feature type="non-terminal residue" evidence="1">
    <location>
        <position position="1"/>
    </location>
</feature>
<sequence length="72" mass="8630">NELVYDFINQNTNLFVEQDFTNFLDINNKYIPINIKLNNKQIIEIILAKQNRQEQDNYNNTNKELVQISILE</sequence>
<evidence type="ECO:0000313" key="2">
    <source>
        <dbReference type="Proteomes" id="UP000789396"/>
    </source>
</evidence>
<dbReference type="Proteomes" id="UP000789396">
    <property type="component" value="Unassembled WGS sequence"/>
</dbReference>
<dbReference type="AlphaFoldDB" id="A0A9N9P7C9"/>
<accession>A0A9N9P7C9</accession>
<organism evidence="1 2">
    <name type="scientific">Racocetra fulgida</name>
    <dbReference type="NCBI Taxonomy" id="60492"/>
    <lineage>
        <taxon>Eukaryota</taxon>
        <taxon>Fungi</taxon>
        <taxon>Fungi incertae sedis</taxon>
        <taxon>Mucoromycota</taxon>
        <taxon>Glomeromycotina</taxon>
        <taxon>Glomeromycetes</taxon>
        <taxon>Diversisporales</taxon>
        <taxon>Gigasporaceae</taxon>
        <taxon>Racocetra</taxon>
    </lineage>
</organism>
<keyword evidence="2" id="KW-1185">Reference proteome</keyword>
<feature type="non-terminal residue" evidence="1">
    <location>
        <position position="72"/>
    </location>
</feature>
<name>A0A9N9P7C9_9GLOM</name>
<proteinExistence type="predicted"/>
<evidence type="ECO:0000313" key="1">
    <source>
        <dbReference type="EMBL" id="CAG8793627.1"/>
    </source>
</evidence>
<dbReference type="EMBL" id="CAJVPZ010063773">
    <property type="protein sequence ID" value="CAG8793627.1"/>
    <property type="molecule type" value="Genomic_DNA"/>
</dbReference>